<dbReference type="PROSITE" id="PS50262">
    <property type="entry name" value="G_PROTEIN_RECEP_F1_2"/>
    <property type="match status" value="1"/>
</dbReference>
<evidence type="ECO:0000256" key="5">
    <source>
        <dbReference type="ARBA" id="ARBA00023136"/>
    </source>
</evidence>
<evidence type="ECO:0000256" key="4">
    <source>
        <dbReference type="ARBA" id="ARBA00022989"/>
    </source>
</evidence>
<feature type="transmembrane region" description="Helical" evidence="7">
    <location>
        <begin position="20"/>
        <end position="45"/>
    </location>
</feature>
<evidence type="ECO:0000256" key="6">
    <source>
        <dbReference type="RuleBase" id="RU000688"/>
    </source>
</evidence>
<dbReference type="Pfam" id="PF00001">
    <property type="entry name" value="7tm_1"/>
    <property type="match status" value="2"/>
</dbReference>
<keyword evidence="10" id="KW-1185">Reference proteome</keyword>
<keyword evidence="6" id="KW-0807">Transducer</keyword>
<evidence type="ECO:0000259" key="8">
    <source>
        <dbReference type="PROSITE" id="PS50262"/>
    </source>
</evidence>
<dbReference type="PRINTS" id="PR00237">
    <property type="entry name" value="GPCRRHODOPSN"/>
</dbReference>
<keyword evidence="3 6" id="KW-0812">Transmembrane</keyword>
<feature type="transmembrane region" description="Helical" evidence="7">
    <location>
        <begin position="91"/>
        <end position="111"/>
    </location>
</feature>
<dbReference type="SUPFAM" id="SSF81321">
    <property type="entry name" value="Family A G protein-coupled receptor-like"/>
    <property type="match status" value="1"/>
</dbReference>
<dbReference type="PANTHER" id="PTHR22750">
    <property type="entry name" value="G-PROTEIN COUPLED RECEPTOR"/>
    <property type="match status" value="1"/>
</dbReference>
<dbReference type="Gene3D" id="1.20.1070.10">
    <property type="entry name" value="Rhodopsin 7-helix transmembrane proteins"/>
    <property type="match status" value="1"/>
</dbReference>
<reference evidence="9 10" key="1">
    <citation type="submission" date="2022-05" db="EMBL/GenBank/DDBJ databases">
        <authorList>
            <consortium name="Genoscope - CEA"/>
            <person name="William W."/>
        </authorList>
    </citation>
    <scope>NUCLEOTIDE SEQUENCE [LARGE SCALE GENOMIC DNA]</scope>
</reference>
<accession>A0ABN8PPR4</accession>
<protein>
    <recommendedName>
        <fullName evidence="8">G-protein coupled receptors family 1 profile domain-containing protein</fullName>
    </recommendedName>
</protein>
<evidence type="ECO:0000313" key="9">
    <source>
        <dbReference type="EMBL" id="CAH3147007.1"/>
    </source>
</evidence>
<keyword evidence="6" id="KW-0297">G-protein coupled receptor</keyword>
<dbReference type="InterPro" id="IPR017452">
    <property type="entry name" value="GPCR_Rhodpsn_7TM"/>
</dbReference>
<keyword evidence="2" id="KW-1003">Cell membrane</keyword>
<evidence type="ECO:0000256" key="1">
    <source>
        <dbReference type="ARBA" id="ARBA00004651"/>
    </source>
</evidence>
<evidence type="ECO:0000256" key="2">
    <source>
        <dbReference type="ARBA" id="ARBA00022475"/>
    </source>
</evidence>
<dbReference type="InterPro" id="IPR000276">
    <property type="entry name" value="GPCR_Rhodpsn"/>
</dbReference>
<dbReference type="CDD" id="cd00637">
    <property type="entry name" value="7tm_classA_rhodopsin-like"/>
    <property type="match status" value="1"/>
</dbReference>
<feature type="transmembrane region" description="Helical" evidence="7">
    <location>
        <begin position="66"/>
        <end position="85"/>
    </location>
</feature>
<evidence type="ECO:0000313" key="10">
    <source>
        <dbReference type="Proteomes" id="UP001159405"/>
    </source>
</evidence>
<proteinExistence type="inferred from homology"/>
<name>A0ABN8PPR4_9CNID</name>
<comment type="caution">
    <text evidence="9">The sequence shown here is derived from an EMBL/GenBank/DDBJ whole genome shotgun (WGS) entry which is preliminary data.</text>
</comment>
<dbReference type="Proteomes" id="UP001159405">
    <property type="component" value="Unassembled WGS sequence"/>
</dbReference>
<dbReference type="EMBL" id="CALNXK010000080">
    <property type="protein sequence ID" value="CAH3147007.1"/>
    <property type="molecule type" value="Genomic_DNA"/>
</dbReference>
<organism evidence="9 10">
    <name type="scientific">Porites lobata</name>
    <dbReference type="NCBI Taxonomy" id="104759"/>
    <lineage>
        <taxon>Eukaryota</taxon>
        <taxon>Metazoa</taxon>
        <taxon>Cnidaria</taxon>
        <taxon>Anthozoa</taxon>
        <taxon>Hexacorallia</taxon>
        <taxon>Scleractinia</taxon>
        <taxon>Fungiina</taxon>
        <taxon>Poritidae</taxon>
        <taxon>Porites</taxon>
    </lineage>
</organism>
<sequence>MITVHIREARGTLNKGDLLWAFQMLHMLYFILGTASVLTLAALAADRYVLVTSPVKYKTKITSKRAIVTSVFIWVAALGFSLLYFKLGFFLYSFIFANTAVLSTFFILLFTHRSILRHLRKRSNYLRDRRTVESTISEKRESAKKIRNIKKERKVAKALSSVLIAFLASFLPACVIIYLLNFCLSCNCLLVHWLRDIQALFVCLNSAVNPYLYA</sequence>
<keyword evidence="4 7" id="KW-1133">Transmembrane helix</keyword>
<keyword evidence="5 7" id="KW-0472">Membrane</keyword>
<comment type="subcellular location">
    <subcellularLocation>
        <location evidence="1">Cell membrane</location>
        <topology evidence="1">Multi-pass membrane protein</topology>
    </subcellularLocation>
</comment>
<evidence type="ECO:0000256" key="3">
    <source>
        <dbReference type="ARBA" id="ARBA00022692"/>
    </source>
</evidence>
<comment type="similarity">
    <text evidence="6">Belongs to the G-protein coupled receptor 1 family.</text>
</comment>
<feature type="transmembrane region" description="Helical" evidence="7">
    <location>
        <begin position="155"/>
        <end position="180"/>
    </location>
</feature>
<feature type="domain" description="G-protein coupled receptors family 1 profile" evidence="8">
    <location>
        <begin position="24"/>
        <end position="213"/>
    </location>
</feature>
<dbReference type="PROSITE" id="PS00237">
    <property type="entry name" value="G_PROTEIN_RECEP_F1_1"/>
    <property type="match status" value="1"/>
</dbReference>
<keyword evidence="6" id="KW-0675">Receptor</keyword>
<evidence type="ECO:0000256" key="7">
    <source>
        <dbReference type="SAM" id="Phobius"/>
    </source>
</evidence>
<gene>
    <name evidence="9" type="ORF">PLOB_00045887</name>
</gene>